<keyword evidence="2" id="KW-1185">Reference proteome</keyword>
<dbReference type="EMBL" id="BKAU01000001">
    <property type="protein sequence ID" value="GEP94153.1"/>
    <property type="molecule type" value="Genomic_DNA"/>
</dbReference>
<evidence type="ECO:0008006" key="3">
    <source>
        <dbReference type="Google" id="ProtNLM"/>
    </source>
</evidence>
<proteinExistence type="predicted"/>
<dbReference type="InterPro" id="IPR010994">
    <property type="entry name" value="RuvA_2-like"/>
</dbReference>
<reference evidence="1 2" key="1">
    <citation type="submission" date="2019-07" db="EMBL/GenBank/DDBJ databases">
        <title>Whole genome shotgun sequence of Chitinophaga cymbidii NBRC 109752.</title>
        <authorList>
            <person name="Hosoyama A."/>
            <person name="Uohara A."/>
            <person name="Ohji S."/>
            <person name="Ichikawa N."/>
        </authorList>
    </citation>
    <scope>NUCLEOTIDE SEQUENCE [LARGE SCALE GENOMIC DNA]</scope>
    <source>
        <strain evidence="1 2">NBRC 109752</strain>
    </source>
</reference>
<organism evidence="1 2">
    <name type="scientific">Chitinophaga cymbidii</name>
    <dbReference type="NCBI Taxonomy" id="1096750"/>
    <lineage>
        <taxon>Bacteria</taxon>
        <taxon>Pseudomonadati</taxon>
        <taxon>Bacteroidota</taxon>
        <taxon>Chitinophagia</taxon>
        <taxon>Chitinophagales</taxon>
        <taxon>Chitinophagaceae</taxon>
        <taxon>Chitinophaga</taxon>
    </lineage>
</organism>
<evidence type="ECO:0000313" key="2">
    <source>
        <dbReference type="Proteomes" id="UP000321436"/>
    </source>
</evidence>
<comment type="caution">
    <text evidence="1">The sequence shown here is derived from an EMBL/GenBank/DDBJ whole genome shotgun (WGS) entry which is preliminary data.</text>
</comment>
<evidence type="ECO:0000313" key="1">
    <source>
        <dbReference type="EMBL" id="GEP94153.1"/>
    </source>
</evidence>
<dbReference type="AlphaFoldDB" id="A0A512REN1"/>
<dbReference type="Proteomes" id="UP000321436">
    <property type="component" value="Unassembled WGS sequence"/>
</dbReference>
<protein>
    <recommendedName>
        <fullName evidence="3">Helix-hairpin-helix motif-containing protein</fullName>
    </recommendedName>
</protein>
<dbReference type="SUPFAM" id="SSF47781">
    <property type="entry name" value="RuvA domain 2-like"/>
    <property type="match status" value="1"/>
</dbReference>
<gene>
    <name evidence="1" type="ORF">CCY01nite_04130</name>
</gene>
<accession>A0A512REN1</accession>
<sequence>MTVVCFMFCITVYAQEEETSAQLEQLGEQTDQEVPLPEEDEHTQTLQAFARRRLNLNTADAGALQSLGLLDALQVSQFLLYRKLLGPLISIYELQAVPGFDLPLIRRLLPFVEAGTELEPYYTWKDYVTRGKHVVLLRYFRPLQTAKGYLHNDSAGAHYNGSAERIMLRYRYQLSRYASWGLVMEKDAGEQFFRGAQRKGFDHYGWHVFLQRMGRVKALALGDFTVNMGQGLVQWHGLAFGKSAVVMQVKREGDVLRPYASAGEFFFYRGLGMTWQRGRWEVTGFGSRRRLDARSPGDSAIGEYSGSLVSTGYHRTAAELALQGNILQHSAGAVVKWRQGNGHLAWNVMMHRFSKTLRKSDDMYKLFGFEGNTYFNTSLDHAFGWRNFHFFGEVAADKHGRVAFLQGMLASLAHGADVALLYRHEDPAYQTLYGNAFGESSTVSNESGLYTALLLKWGSRWELSAYADVFRFPWLRYRVSKPSGGYDALMALAWHPDKTTAMTIQYRYENKPQNAPEHELPPYHVIRRPRQQLRCQFSMQPLPSVAWKCRVLAGRYHQTGQESWMVHQQWQVKWKKAWRFSAGHTWFDTAEGEGVFLSGQGFPGDNSLLRLSGKGWSVQAQAQCRLSEDLALWCRWQHGVYPDAEGTGSGWDLIPGNKRSNLQVQMQWEF</sequence>
<name>A0A512REN1_9BACT</name>